<dbReference type="Proteomes" id="UP001597343">
    <property type="component" value="Unassembled WGS sequence"/>
</dbReference>
<organism evidence="1 2">
    <name type="scientific">Tumebacillus lipolyticus</name>
    <dbReference type="NCBI Taxonomy" id="1280370"/>
    <lineage>
        <taxon>Bacteria</taxon>
        <taxon>Bacillati</taxon>
        <taxon>Bacillota</taxon>
        <taxon>Bacilli</taxon>
        <taxon>Bacillales</taxon>
        <taxon>Alicyclobacillaceae</taxon>
        <taxon>Tumebacillus</taxon>
    </lineage>
</organism>
<accession>A0ABW4ZX71</accession>
<proteinExistence type="predicted"/>
<evidence type="ECO:0000313" key="1">
    <source>
        <dbReference type="EMBL" id="MFD2170603.1"/>
    </source>
</evidence>
<dbReference type="EMBL" id="JBHUIO010000005">
    <property type="protein sequence ID" value="MFD2170603.1"/>
    <property type="molecule type" value="Genomic_DNA"/>
</dbReference>
<evidence type="ECO:0000313" key="2">
    <source>
        <dbReference type="Proteomes" id="UP001597343"/>
    </source>
</evidence>
<sequence length="263" mass="29689">MTLQTQPISKQDLLIRMSIDPKWSPDIPDGPFQQAVRELGDERLLDVKMTALKAERIGRWLQIFGGIESILKHTLNRLSATGGEFIESDLFQAFLSSEFLWDPQYSLPHPAGYGRGIEKATPFICFLRTVSGLDQELLELAELEYATFRSAYLLPNTPHTGELTTRLFLSQASSLLAVSHDVLAILENNEVAVIPKWYAIAPGGRSFRISSEIYHYLLKFVDGHTMQDNAWEAQVVKMAVSLGLLCNDLGQFEHERVQRLVKQ</sequence>
<gene>
    <name evidence="1" type="ORF">ACFSOY_11380</name>
</gene>
<keyword evidence="2" id="KW-1185">Reference proteome</keyword>
<comment type="caution">
    <text evidence="1">The sequence shown here is derived from an EMBL/GenBank/DDBJ whole genome shotgun (WGS) entry which is preliminary data.</text>
</comment>
<protein>
    <submittedName>
        <fullName evidence="1">Uncharacterized protein</fullName>
    </submittedName>
</protein>
<dbReference type="RefSeq" id="WP_386046667.1">
    <property type="nucleotide sequence ID" value="NZ_JBHUIO010000005.1"/>
</dbReference>
<reference evidence="2" key="1">
    <citation type="journal article" date="2019" name="Int. J. Syst. Evol. Microbiol.">
        <title>The Global Catalogue of Microorganisms (GCM) 10K type strain sequencing project: providing services to taxonomists for standard genome sequencing and annotation.</title>
        <authorList>
            <consortium name="The Broad Institute Genomics Platform"/>
            <consortium name="The Broad Institute Genome Sequencing Center for Infectious Disease"/>
            <person name="Wu L."/>
            <person name="Ma J."/>
        </authorList>
    </citation>
    <scope>NUCLEOTIDE SEQUENCE [LARGE SCALE GENOMIC DNA]</scope>
    <source>
        <strain evidence="2">CGMCC 1.13574</strain>
    </source>
</reference>
<name>A0ABW4ZX71_9BACL</name>